<gene>
    <name evidence="4" type="ORF">FA13DRAFT_1817691</name>
</gene>
<evidence type="ECO:0000313" key="5">
    <source>
        <dbReference type="Proteomes" id="UP000298030"/>
    </source>
</evidence>
<evidence type="ECO:0000313" key="4">
    <source>
        <dbReference type="EMBL" id="TEB24997.1"/>
    </source>
</evidence>
<dbReference type="Proteomes" id="UP000298030">
    <property type="component" value="Unassembled WGS sequence"/>
</dbReference>
<feature type="region of interest" description="Disordered" evidence="2">
    <location>
        <begin position="119"/>
        <end position="170"/>
    </location>
</feature>
<keyword evidence="5" id="KW-1185">Reference proteome</keyword>
<feature type="domain" description="FHA" evidence="3">
    <location>
        <begin position="51"/>
        <end position="108"/>
    </location>
</feature>
<dbReference type="STRING" id="71717.A0A4Y7ST10"/>
<feature type="coiled-coil region" evidence="1">
    <location>
        <begin position="390"/>
        <end position="459"/>
    </location>
</feature>
<dbReference type="PROSITE" id="PS50006">
    <property type="entry name" value="FHA_DOMAIN"/>
    <property type="match status" value="1"/>
</dbReference>
<evidence type="ECO:0000256" key="1">
    <source>
        <dbReference type="SAM" id="Coils"/>
    </source>
</evidence>
<feature type="coiled-coil region" evidence="1">
    <location>
        <begin position="293"/>
        <end position="320"/>
    </location>
</feature>
<feature type="compositionally biased region" description="Low complexity" evidence="2">
    <location>
        <begin position="524"/>
        <end position="538"/>
    </location>
</feature>
<name>A0A4Y7ST10_COPMI</name>
<dbReference type="InterPro" id="IPR008984">
    <property type="entry name" value="SMAD_FHA_dom_sf"/>
</dbReference>
<feature type="region of interest" description="Disordered" evidence="2">
    <location>
        <begin position="222"/>
        <end position="286"/>
    </location>
</feature>
<dbReference type="OrthoDB" id="4096268at2759"/>
<dbReference type="Gene3D" id="2.60.200.20">
    <property type="match status" value="1"/>
</dbReference>
<dbReference type="CDD" id="cd00060">
    <property type="entry name" value="FHA"/>
    <property type="match status" value="1"/>
</dbReference>
<feature type="region of interest" description="Disordered" evidence="2">
    <location>
        <begin position="565"/>
        <end position="602"/>
    </location>
</feature>
<reference evidence="4 5" key="1">
    <citation type="journal article" date="2019" name="Nat. Ecol. Evol.">
        <title>Megaphylogeny resolves global patterns of mushroom evolution.</title>
        <authorList>
            <person name="Varga T."/>
            <person name="Krizsan K."/>
            <person name="Foldi C."/>
            <person name="Dima B."/>
            <person name="Sanchez-Garcia M."/>
            <person name="Sanchez-Ramirez S."/>
            <person name="Szollosi G.J."/>
            <person name="Szarkandi J.G."/>
            <person name="Papp V."/>
            <person name="Albert L."/>
            <person name="Andreopoulos W."/>
            <person name="Angelini C."/>
            <person name="Antonin V."/>
            <person name="Barry K.W."/>
            <person name="Bougher N.L."/>
            <person name="Buchanan P."/>
            <person name="Buyck B."/>
            <person name="Bense V."/>
            <person name="Catcheside P."/>
            <person name="Chovatia M."/>
            <person name="Cooper J."/>
            <person name="Damon W."/>
            <person name="Desjardin D."/>
            <person name="Finy P."/>
            <person name="Geml J."/>
            <person name="Haridas S."/>
            <person name="Hughes K."/>
            <person name="Justo A."/>
            <person name="Karasinski D."/>
            <person name="Kautmanova I."/>
            <person name="Kiss B."/>
            <person name="Kocsube S."/>
            <person name="Kotiranta H."/>
            <person name="LaButti K.M."/>
            <person name="Lechner B.E."/>
            <person name="Liimatainen K."/>
            <person name="Lipzen A."/>
            <person name="Lukacs Z."/>
            <person name="Mihaltcheva S."/>
            <person name="Morgado L.N."/>
            <person name="Niskanen T."/>
            <person name="Noordeloos M.E."/>
            <person name="Ohm R.A."/>
            <person name="Ortiz-Santana B."/>
            <person name="Ovrebo C."/>
            <person name="Racz N."/>
            <person name="Riley R."/>
            <person name="Savchenko A."/>
            <person name="Shiryaev A."/>
            <person name="Soop K."/>
            <person name="Spirin V."/>
            <person name="Szebenyi C."/>
            <person name="Tomsovsky M."/>
            <person name="Tulloss R.E."/>
            <person name="Uehling J."/>
            <person name="Grigoriev I.V."/>
            <person name="Vagvolgyi C."/>
            <person name="Papp T."/>
            <person name="Martin F.M."/>
            <person name="Miettinen O."/>
            <person name="Hibbett D.S."/>
            <person name="Nagy L.G."/>
        </authorList>
    </citation>
    <scope>NUCLEOTIDE SEQUENCE [LARGE SCALE GENOMIC DNA]</scope>
    <source>
        <strain evidence="4 5">FP101781</strain>
    </source>
</reference>
<proteinExistence type="predicted"/>
<feature type="compositionally biased region" description="Low complexity" evidence="2">
    <location>
        <begin position="154"/>
        <end position="170"/>
    </location>
</feature>
<protein>
    <recommendedName>
        <fullName evidence="3">FHA domain-containing protein</fullName>
    </recommendedName>
</protein>
<accession>A0A4Y7ST10</accession>
<sequence length="631" mass="69352">MSDEEIEFLGTKPAVLPTLQRPVTGIVLHVEDNGNTDGYRLTFNRSSSSVIHVGRRPGAESESRTRDIDSGRAMFRCAVVSRKHAKIAFSDSGHVYLIDLSSHHGTHLRKSGELSSKALQAEAGRRSNRAPAHPSRTGRAGPAPTSGRYGVYDSSSPSRPSTPTATSTSSVPYLGKAFDVLKRLIPPSHVPAGPSLAPIVAAPPLDSSPPTLPPLRDVTWLEDEDRSRSNSPMDLESPPTSPQQMMIKLLDEEGEGEEDDDESESSESMQEEDEEFTPPPCDVVDVPPVAASVSEAESELQQLKKTMEGLQDDVIRLDAHRRKYRSRFNNNVRKLSEKLSVYDDRLSSLHAQYDTIAEKVETVTKIDMVDTECQLEEMSEQIENLAYVDVPDLQSQVDEIEREISDVKMKQIVDGDFETARNEERKRIVDEAEKEMSALKELVEQMKQMRETTEQQMADSLRSLKEVCEATVAEVKSQHAQTKEELIRSRLAILKDTGAASLKRKRDLEEAESTREALADMAVDPSPISSSGSSEDTSPPTPADTITLPSSLSASQDAHEYLLPDEDEDSPLLVVPDFGPSLKEEVEEEESLRPKKKQRTGGLKRVASVVAQTAGAVTLGAVATWSVLAFA</sequence>
<feature type="compositionally biased region" description="Basic and acidic residues" evidence="2">
    <location>
        <begin position="506"/>
        <end position="518"/>
    </location>
</feature>
<evidence type="ECO:0000256" key="2">
    <source>
        <dbReference type="SAM" id="MobiDB-lite"/>
    </source>
</evidence>
<dbReference type="SUPFAM" id="SSF49879">
    <property type="entry name" value="SMAD/FHA domain"/>
    <property type="match status" value="1"/>
</dbReference>
<organism evidence="4 5">
    <name type="scientific">Coprinellus micaceus</name>
    <name type="common">Glistening ink-cap mushroom</name>
    <name type="synonym">Coprinus micaceus</name>
    <dbReference type="NCBI Taxonomy" id="71717"/>
    <lineage>
        <taxon>Eukaryota</taxon>
        <taxon>Fungi</taxon>
        <taxon>Dikarya</taxon>
        <taxon>Basidiomycota</taxon>
        <taxon>Agaricomycotina</taxon>
        <taxon>Agaricomycetes</taxon>
        <taxon>Agaricomycetidae</taxon>
        <taxon>Agaricales</taxon>
        <taxon>Agaricineae</taxon>
        <taxon>Psathyrellaceae</taxon>
        <taxon>Coprinellus</taxon>
    </lineage>
</organism>
<feature type="compositionally biased region" description="Acidic residues" evidence="2">
    <location>
        <begin position="252"/>
        <end position="276"/>
    </location>
</feature>
<evidence type="ECO:0000259" key="3">
    <source>
        <dbReference type="PROSITE" id="PS50006"/>
    </source>
</evidence>
<dbReference type="AlphaFoldDB" id="A0A4Y7ST10"/>
<feature type="region of interest" description="Disordered" evidence="2">
    <location>
        <begin position="504"/>
        <end position="550"/>
    </location>
</feature>
<dbReference type="Pfam" id="PF00498">
    <property type="entry name" value="FHA"/>
    <property type="match status" value="1"/>
</dbReference>
<dbReference type="InterPro" id="IPR000253">
    <property type="entry name" value="FHA_dom"/>
</dbReference>
<dbReference type="EMBL" id="QPFP01000061">
    <property type="protein sequence ID" value="TEB24997.1"/>
    <property type="molecule type" value="Genomic_DNA"/>
</dbReference>
<keyword evidence="1" id="KW-0175">Coiled coil</keyword>
<comment type="caution">
    <text evidence="4">The sequence shown here is derived from an EMBL/GenBank/DDBJ whole genome shotgun (WGS) entry which is preliminary data.</text>
</comment>